<dbReference type="Gene3D" id="1.25.40.20">
    <property type="entry name" value="Ankyrin repeat-containing domain"/>
    <property type="match status" value="1"/>
</dbReference>
<reference evidence="3 4" key="1">
    <citation type="journal article" date="2012" name="Genome Biol.">
        <title>Genome and low-iron response of an oceanic diatom adapted to chronic iron limitation.</title>
        <authorList>
            <person name="Lommer M."/>
            <person name="Specht M."/>
            <person name="Roy A.S."/>
            <person name="Kraemer L."/>
            <person name="Andreson R."/>
            <person name="Gutowska M.A."/>
            <person name="Wolf J."/>
            <person name="Bergner S.V."/>
            <person name="Schilhabel M.B."/>
            <person name="Klostermeier U.C."/>
            <person name="Beiko R.G."/>
            <person name="Rosenstiel P."/>
            <person name="Hippler M."/>
            <person name="Laroche J."/>
        </authorList>
    </citation>
    <scope>NUCLEOTIDE SEQUENCE [LARGE SCALE GENOMIC DNA]</scope>
    <source>
        <strain evidence="3 4">CCMP1005</strain>
    </source>
</reference>
<protein>
    <recommendedName>
        <fullName evidence="2">RING-type domain-containing protein</fullName>
    </recommendedName>
</protein>
<sequence>MRRLEKSQGGEARSRNEFGDLPLHLACYGGQAPSKPAVIRALIDAYPGSVREENKKGRDPLELAAINYRRDHPARAQVLALLRWHRPGDSPLPVEEMNMFGEELFSNEPPANLFLASDVCVVCLERPSSVAVLPCGHVCLCLQCLPATMKKGICPVDRVETSRCLQVNHKLLNILIGEIMLRGDSSALAQPTYDDTHMRDISTLFLNVQILPN</sequence>
<dbReference type="Pfam" id="PF13920">
    <property type="entry name" value="zf-C3HC4_3"/>
    <property type="match status" value="1"/>
</dbReference>
<keyword evidence="1" id="KW-0863">Zinc-finger</keyword>
<gene>
    <name evidence="3" type="ORF">THAOC_30765</name>
</gene>
<dbReference type="SUPFAM" id="SSF48403">
    <property type="entry name" value="Ankyrin repeat"/>
    <property type="match status" value="1"/>
</dbReference>
<name>K0R9N1_THAOC</name>
<dbReference type="Proteomes" id="UP000266841">
    <property type="component" value="Unassembled WGS sequence"/>
</dbReference>
<dbReference type="GO" id="GO:0008270">
    <property type="term" value="F:zinc ion binding"/>
    <property type="evidence" value="ECO:0007669"/>
    <property type="project" value="UniProtKB-KW"/>
</dbReference>
<accession>K0R9N1</accession>
<dbReference type="EMBL" id="AGNL01044052">
    <property type="protein sequence ID" value="EJK50293.1"/>
    <property type="molecule type" value="Genomic_DNA"/>
</dbReference>
<evidence type="ECO:0000313" key="4">
    <source>
        <dbReference type="Proteomes" id="UP000266841"/>
    </source>
</evidence>
<dbReference type="eggNOG" id="ENOG502SV6S">
    <property type="taxonomic scope" value="Eukaryota"/>
</dbReference>
<comment type="caution">
    <text evidence="3">The sequence shown here is derived from an EMBL/GenBank/DDBJ whole genome shotgun (WGS) entry which is preliminary data.</text>
</comment>
<dbReference type="PROSITE" id="PS50089">
    <property type="entry name" value="ZF_RING_2"/>
    <property type="match status" value="1"/>
</dbReference>
<proteinExistence type="predicted"/>
<keyword evidence="4" id="KW-1185">Reference proteome</keyword>
<evidence type="ECO:0000256" key="1">
    <source>
        <dbReference type="PROSITE-ProRule" id="PRU00175"/>
    </source>
</evidence>
<keyword evidence="1" id="KW-0862">Zinc</keyword>
<dbReference type="Gene3D" id="3.30.40.10">
    <property type="entry name" value="Zinc/RING finger domain, C3HC4 (zinc finger)"/>
    <property type="match status" value="1"/>
</dbReference>
<dbReference type="InterPro" id="IPR013083">
    <property type="entry name" value="Znf_RING/FYVE/PHD"/>
</dbReference>
<dbReference type="OrthoDB" id="74448at2759"/>
<evidence type="ECO:0000313" key="3">
    <source>
        <dbReference type="EMBL" id="EJK50293.1"/>
    </source>
</evidence>
<dbReference type="AlphaFoldDB" id="K0R9N1"/>
<dbReference type="SUPFAM" id="SSF57850">
    <property type="entry name" value="RING/U-box"/>
    <property type="match status" value="1"/>
</dbReference>
<keyword evidence="1" id="KW-0479">Metal-binding</keyword>
<dbReference type="SMART" id="SM00184">
    <property type="entry name" value="RING"/>
    <property type="match status" value="1"/>
</dbReference>
<organism evidence="3 4">
    <name type="scientific">Thalassiosira oceanica</name>
    <name type="common">Marine diatom</name>
    <dbReference type="NCBI Taxonomy" id="159749"/>
    <lineage>
        <taxon>Eukaryota</taxon>
        <taxon>Sar</taxon>
        <taxon>Stramenopiles</taxon>
        <taxon>Ochrophyta</taxon>
        <taxon>Bacillariophyta</taxon>
        <taxon>Coscinodiscophyceae</taxon>
        <taxon>Thalassiosirophycidae</taxon>
        <taxon>Thalassiosirales</taxon>
        <taxon>Thalassiosiraceae</taxon>
        <taxon>Thalassiosira</taxon>
    </lineage>
</organism>
<dbReference type="InterPro" id="IPR001841">
    <property type="entry name" value="Znf_RING"/>
</dbReference>
<dbReference type="InterPro" id="IPR036770">
    <property type="entry name" value="Ankyrin_rpt-contain_sf"/>
</dbReference>
<evidence type="ECO:0000259" key="2">
    <source>
        <dbReference type="PROSITE" id="PS50089"/>
    </source>
</evidence>
<feature type="domain" description="RING-type" evidence="2">
    <location>
        <begin position="120"/>
        <end position="158"/>
    </location>
</feature>